<evidence type="ECO:0000256" key="3">
    <source>
        <dbReference type="ARBA" id="ARBA00022553"/>
    </source>
</evidence>
<dbReference type="SMART" id="SM00387">
    <property type="entry name" value="HATPase_c"/>
    <property type="match status" value="1"/>
</dbReference>
<feature type="coiled-coil region" evidence="7">
    <location>
        <begin position="62"/>
        <end position="89"/>
    </location>
</feature>
<dbReference type="InterPro" id="IPR050736">
    <property type="entry name" value="Sensor_HK_Regulatory"/>
</dbReference>
<evidence type="ECO:0000259" key="9">
    <source>
        <dbReference type="PROSITE" id="PS50109"/>
    </source>
</evidence>
<feature type="transmembrane region" description="Helical" evidence="8">
    <location>
        <begin position="279"/>
        <end position="302"/>
    </location>
</feature>
<dbReference type="Pfam" id="PF02518">
    <property type="entry name" value="HATPase_c"/>
    <property type="match status" value="1"/>
</dbReference>
<dbReference type="PANTHER" id="PTHR43711:SF31">
    <property type="entry name" value="HISTIDINE KINASE"/>
    <property type="match status" value="1"/>
</dbReference>
<feature type="domain" description="Histidine kinase" evidence="9">
    <location>
        <begin position="321"/>
        <end position="536"/>
    </location>
</feature>
<dbReference type="InterPro" id="IPR003661">
    <property type="entry name" value="HisK_dim/P_dom"/>
</dbReference>
<organism evidence="10 11">
    <name type="scientific">Chthoniobacter flavus Ellin428</name>
    <dbReference type="NCBI Taxonomy" id="497964"/>
    <lineage>
        <taxon>Bacteria</taxon>
        <taxon>Pseudomonadati</taxon>
        <taxon>Verrucomicrobiota</taxon>
        <taxon>Spartobacteria</taxon>
        <taxon>Chthoniobacterales</taxon>
        <taxon>Chthoniobacteraceae</taxon>
        <taxon>Chthoniobacter</taxon>
    </lineage>
</organism>
<evidence type="ECO:0000256" key="4">
    <source>
        <dbReference type="ARBA" id="ARBA00022679"/>
    </source>
</evidence>
<keyword evidence="8" id="KW-0472">Membrane</keyword>
<dbReference type="SUPFAM" id="SSF55874">
    <property type="entry name" value="ATPase domain of HSP90 chaperone/DNA topoisomerase II/histidine kinase"/>
    <property type="match status" value="1"/>
</dbReference>
<dbReference type="SUPFAM" id="SSF47384">
    <property type="entry name" value="Homodimeric domain of signal transducing histidine kinase"/>
    <property type="match status" value="1"/>
</dbReference>
<evidence type="ECO:0000256" key="1">
    <source>
        <dbReference type="ARBA" id="ARBA00000085"/>
    </source>
</evidence>
<keyword evidence="8" id="KW-1133">Transmembrane helix</keyword>
<dbReference type="EC" id="2.7.13.3" evidence="2"/>
<reference evidence="10 11" key="1">
    <citation type="journal article" date="2011" name="J. Bacteriol.">
        <title>Genome sequence of Chthoniobacter flavus Ellin428, an aerobic heterotrophic soil bacterium.</title>
        <authorList>
            <person name="Kant R."/>
            <person name="van Passel M.W."/>
            <person name="Palva A."/>
            <person name="Lucas S."/>
            <person name="Lapidus A."/>
            <person name="Glavina Del Rio T."/>
            <person name="Dalin E."/>
            <person name="Tice H."/>
            <person name="Bruce D."/>
            <person name="Goodwin L."/>
            <person name="Pitluck S."/>
            <person name="Larimer F.W."/>
            <person name="Land M.L."/>
            <person name="Hauser L."/>
            <person name="Sangwan P."/>
            <person name="de Vos W.M."/>
            <person name="Janssen P.H."/>
            <person name="Smidt H."/>
        </authorList>
    </citation>
    <scope>NUCLEOTIDE SEQUENCE [LARGE SCALE GENOMIC DNA]</scope>
    <source>
        <strain evidence="10 11">Ellin428</strain>
    </source>
</reference>
<dbReference type="InterPro" id="IPR005467">
    <property type="entry name" value="His_kinase_dom"/>
</dbReference>
<dbReference type="GO" id="GO:0000155">
    <property type="term" value="F:phosphorelay sensor kinase activity"/>
    <property type="evidence" value="ECO:0007669"/>
    <property type="project" value="InterPro"/>
</dbReference>
<proteinExistence type="predicted"/>
<dbReference type="InterPro" id="IPR004358">
    <property type="entry name" value="Sig_transdc_His_kin-like_C"/>
</dbReference>
<evidence type="ECO:0000256" key="7">
    <source>
        <dbReference type="SAM" id="Coils"/>
    </source>
</evidence>
<keyword evidence="7" id="KW-0175">Coiled coil</keyword>
<name>B4CTV8_9BACT</name>
<dbReference type="InParanoid" id="B4CTV8"/>
<dbReference type="InterPro" id="IPR003594">
    <property type="entry name" value="HATPase_dom"/>
</dbReference>
<dbReference type="AlphaFoldDB" id="B4CTV8"/>
<dbReference type="Gene3D" id="1.10.287.130">
    <property type="match status" value="1"/>
</dbReference>
<dbReference type="eggNOG" id="COG2205">
    <property type="taxonomic scope" value="Bacteria"/>
</dbReference>
<evidence type="ECO:0000256" key="6">
    <source>
        <dbReference type="ARBA" id="ARBA00023012"/>
    </source>
</evidence>
<dbReference type="EMBL" id="ABVL01000001">
    <property type="protein sequence ID" value="EDY21996.1"/>
    <property type="molecule type" value="Genomic_DNA"/>
</dbReference>
<keyword evidence="4" id="KW-0808">Transferase</keyword>
<comment type="catalytic activity">
    <reaction evidence="1">
        <text>ATP + protein L-histidine = ADP + protein N-phospho-L-histidine.</text>
        <dbReference type="EC" id="2.7.13.3"/>
    </reaction>
</comment>
<evidence type="ECO:0000313" key="11">
    <source>
        <dbReference type="Proteomes" id="UP000005824"/>
    </source>
</evidence>
<dbReference type="SMART" id="SM00388">
    <property type="entry name" value="HisKA"/>
    <property type="match status" value="1"/>
</dbReference>
<dbReference type="Pfam" id="PF00512">
    <property type="entry name" value="HisKA"/>
    <property type="match status" value="1"/>
</dbReference>
<keyword evidence="8" id="KW-0812">Transmembrane</keyword>
<keyword evidence="11" id="KW-1185">Reference proteome</keyword>
<evidence type="ECO:0000256" key="5">
    <source>
        <dbReference type="ARBA" id="ARBA00022777"/>
    </source>
</evidence>
<gene>
    <name evidence="10" type="ORF">CfE428DRAFT_0121</name>
</gene>
<comment type="caution">
    <text evidence="10">The sequence shown here is derived from an EMBL/GenBank/DDBJ whole genome shotgun (WGS) entry which is preliminary data.</text>
</comment>
<dbReference type="PRINTS" id="PR00344">
    <property type="entry name" value="BCTRLSENSOR"/>
</dbReference>
<sequence length="546" mass="59623">MPPPTCPDGGLSPRHFAIIIRPVSSLSPRATLLLLLGLAAVILAGGLRLARTEETIRVDRDREALRRLAGELQLELQRLETLYESHLTRLAQIVKPADAFEVRRAADRIVGVRQFSLLHRDAKDVGGDVHVLIAAAPREHTPVPMFDESSRNRTPGTPVLVSRGTIFGEDANWSGWIEEPGKPLMFWQRVASNEVVVILVDETAVEEAVERWLQAWTESRFAPVRVGGGPDQFRARNGQALLAEGGAQVERPDLLLPLRSRLGTWDLASWDLRETRVHYAVATLATSGVLAVFVASLGVLIFGQQRRAAALAAQRVSFVNRVSHELRTPLTNILLNLDLASEALDDTPRDAERRLGLVQEETRRLGRLIDNVLTFSRHEQGKLRAEAHACVPASVIATVVEQFAPSFARRALEVRRAGDLTAPCLLDTDAFAQILANLFSNVEKYVSGGLVEIGGAWKDDVLTVTVADQGPGIPSESAERIFRPFERLDSRINEGASGTGLGLAIARDLATAMHGTLRLLPSTRGACFELRVAAPRAEPLKSISVA</sequence>
<dbReference type="PROSITE" id="PS50109">
    <property type="entry name" value="HIS_KIN"/>
    <property type="match status" value="1"/>
</dbReference>
<evidence type="ECO:0000256" key="8">
    <source>
        <dbReference type="SAM" id="Phobius"/>
    </source>
</evidence>
<evidence type="ECO:0000256" key="2">
    <source>
        <dbReference type="ARBA" id="ARBA00012438"/>
    </source>
</evidence>
<dbReference type="InterPro" id="IPR036890">
    <property type="entry name" value="HATPase_C_sf"/>
</dbReference>
<protein>
    <recommendedName>
        <fullName evidence="2">histidine kinase</fullName>
        <ecNumber evidence="2">2.7.13.3</ecNumber>
    </recommendedName>
</protein>
<keyword evidence="3" id="KW-0597">Phosphoprotein</keyword>
<evidence type="ECO:0000313" key="10">
    <source>
        <dbReference type="EMBL" id="EDY21996.1"/>
    </source>
</evidence>
<dbReference type="InterPro" id="IPR036097">
    <property type="entry name" value="HisK_dim/P_sf"/>
</dbReference>
<keyword evidence="5 10" id="KW-0418">Kinase</keyword>
<feature type="transmembrane region" description="Helical" evidence="8">
    <location>
        <begin position="30"/>
        <end position="50"/>
    </location>
</feature>
<keyword evidence="6" id="KW-0902">Two-component regulatory system</keyword>
<accession>B4CTV8</accession>
<dbReference type="Gene3D" id="3.30.565.10">
    <property type="entry name" value="Histidine kinase-like ATPase, C-terminal domain"/>
    <property type="match status" value="1"/>
</dbReference>
<dbReference type="PANTHER" id="PTHR43711">
    <property type="entry name" value="TWO-COMPONENT HISTIDINE KINASE"/>
    <property type="match status" value="1"/>
</dbReference>
<dbReference type="STRING" id="497964.CfE428DRAFT_0121"/>
<dbReference type="CDD" id="cd00082">
    <property type="entry name" value="HisKA"/>
    <property type="match status" value="1"/>
</dbReference>
<dbReference type="Proteomes" id="UP000005824">
    <property type="component" value="Unassembled WGS sequence"/>
</dbReference>